<feature type="compositionally biased region" description="Basic and acidic residues" evidence="2">
    <location>
        <begin position="128"/>
        <end position="138"/>
    </location>
</feature>
<reference evidence="3" key="1">
    <citation type="journal article" date="2014" name="Int. J. Syst. Evol. Microbiol.">
        <title>Complete genome sequence of Corynebacterium casei LMG S-19264T (=DSM 44701T), isolated from a smear-ripened cheese.</title>
        <authorList>
            <consortium name="US DOE Joint Genome Institute (JGI-PGF)"/>
            <person name="Walter F."/>
            <person name="Albersmeier A."/>
            <person name="Kalinowski J."/>
            <person name="Ruckert C."/>
        </authorList>
    </citation>
    <scope>NUCLEOTIDE SEQUENCE</scope>
    <source>
        <strain evidence="3">KCTC 12988</strain>
    </source>
</reference>
<feature type="compositionally biased region" description="Basic and acidic residues" evidence="2">
    <location>
        <begin position="103"/>
        <end position="118"/>
    </location>
</feature>
<feature type="region of interest" description="Disordered" evidence="2">
    <location>
        <begin position="1"/>
        <end position="26"/>
    </location>
</feature>
<feature type="region of interest" description="Disordered" evidence="2">
    <location>
        <begin position="100"/>
        <end position="119"/>
    </location>
</feature>
<evidence type="ECO:0008006" key="5">
    <source>
        <dbReference type="Google" id="ProtNLM"/>
    </source>
</evidence>
<reference evidence="3" key="2">
    <citation type="submission" date="2020-09" db="EMBL/GenBank/DDBJ databases">
        <authorList>
            <person name="Sun Q."/>
            <person name="Kim S."/>
        </authorList>
    </citation>
    <scope>NUCLEOTIDE SEQUENCE</scope>
    <source>
        <strain evidence="3">KCTC 12988</strain>
    </source>
</reference>
<evidence type="ECO:0000313" key="3">
    <source>
        <dbReference type="EMBL" id="GHC46983.1"/>
    </source>
</evidence>
<organism evidence="3 4">
    <name type="scientific">Roseibacillus persicicus</name>
    <dbReference type="NCBI Taxonomy" id="454148"/>
    <lineage>
        <taxon>Bacteria</taxon>
        <taxon>Pseudomonadati</taxon>
        <taxon>Verrucomicrobiota</taxon>
        <taxon>Verrucomicrobiia</taxon>
        <taxon>Verrucomicrobiales</taxon>
        <taxon>Verrucomicrobiaceae</taxon>
        <taxon>Roseibacillus</taxon>
    </lineage>
</organism>
<evidence type="ECO:0000313" key="4">
    <source>
        <dbReference type="Proteomes" id="UP000644507"/>
    </source>
</evidence>
<feature type="compositionally biased region" description="Polar residues" evidence="2">
    <location>
        <begin position="1"/>
        <end position="10"/>
    </location>
</feature>
<keyword evidence="4" id="KW-1185">Reference proteome</keyword>
<proteinExistence type="predicted"/>
<dbReference type="AlphaFoldDB" id="A0A918TGF7"/>
<accession>A0A918TGF7</accession>
<sequence>MNSTNTNTTESDYHSEAIEQDIATTRNRMDETWQKLTEKAEPNELFGSLYDWMKDKLDHLDHTATADHLKEAGNRAGRIIRDNPVPVALGVAALGSTLLPSSSDRHDASSPVNDDHSNRFANLRETSQERLEQGREKLSGTAEQAKTVASEKAAQVRESADKALGKVQEATHQTGEHVNEIAQKTAEKVGATTRTNPLAICAGALVSGFALGLLFPKSEQEEKLYGRAANKVKTKATTACRKALENTREQIREKQLDAQGLEHRAETAINNGADQLEESIAAS</sequence>
<keyword evidence="1" id="KW-0175">Coiled coil</keyword>
<dbReference type="Proteomes" id="UP000644507">
    <property type="component" value="Unassembled WGS sequence"/>
</dbReference>
<gene>
    <name evidence="3" type="ORF">GCM10007100_10870</name>
</gene>
<dbReference type="RefSeq" id="WP_189568071.1">
    <property type="nucleotide sequence ID" value="NZ_BMXI01000003.1"/>
</dbReference>
<feature type="region of interest" description="Disordered" evidence="2">
    <location>
        <begin position="128"/>
        <end position="162"/>
    </location>
</feature>
<feature type="coiled-coil region" evidence="1">
    <location>
        <begin position="244"/>
        <end position="271"/>
    </location>
</feature>
<evidence type="ECO:0000256" key="2">
    <source>
        <dbReference type="SAM" id="MobiDB-lite"/>
    </source>
</evidence>
<name>A0A918TGF7_9BACT</name>
<evidence type="ECO:0000256" key="1">
    <source>
        <dbReference type="SAM" id="Coils"/>
    </source>
</evidence>
<dbReference type="EMBL" id="BMXI01000003">
    <property type="protein sequence ID" value="GHC46983.1"/>
    <property type="molecule type" value="Genomic_DNA"/>
</dbReference>
<protein>
    <recommendedName>
        <fullName evidence="5">DUF3618 domain-containing protein</fullName>
    </recommendedName>
</protein>
<comment type="caution">
    <text evidence="3">The sequence shown here is derived from an EMBL/GenBank/DDBJ whole genome shotgun (WGS) entry which is preliminary data.</text>
</comment>
<dbReference type="Gene3D" id="1.20.120.20">
    <property type="entry name" value="Apolipoprotein"/>
    <property type="match status" value="1"/>
</dbReference>